<reference evidence="1" key="1">
    <citation type="submission" date="2020-01" db="EMBL/GenBank/DDBJ databases">
        <authorList>
            <person name="Qin S."/>
        </authorList>
    </citation>
    <scope>NUCLEOTIDE SEQUENCE</scope>
    <source>
        <strain evidence="1">CVir17-16-YZ6g</strain>
        <plasmid evidence="1">p17-15-vir-like</plasmid>
    </source>
</reference>
<geneLocation type="plasmid" evidence="1">
    <name>p17-15-vir-like</name>
</geneLocation>
<evidence type="ECO:0000313" key="1">
    <source>
        <dbReference type="EMBL" id="QTX14107.1"/>
    </source>
</evidence>
<organism evidence="1">
    <name type="scientific">Klebsiella pneumoniae</name>
    <dbReference type="NCBI Taxonomy" id="573"/>
    <lineage>
        <taxon>Bacteria</taxon>
        <taxon>Pseudomonadati</taxon>
        <taxon>Pseudomonadota</taxon>
        <taxon>Gammaproteobacteria</taxon>
        <taxon>Enterobacterales</taxon>
        <taxon>Enterobacteriaceae</taxon>
        <taxon>Klebsiella/Raoultella group</taxon>
        <taxon>Klebsiella</taxon>
        <taxon>Klebsiella pneumoniae complex</taxon>
    </lineage>
</organism>
<keyword evidence="1" id="KW-0614">Plasmid</keyword>
<name>A0A8B0SWF1_KLEPN</name>
<accession>A0A8B0SWF1</accession>
<protein>
    <submittedName>
        <fullName evidence="1">Uncharacterized protein</fullName>
    </submittedName>
</protein>
<dbReference type="AlphaFoldDB" id="A0A8B0SWF1"/>
<sequence>MSKVHCISGITRKKTPIARLSKYMPALLLYSALARSQLPSGTMKFYN</sequence>
<proteinExistence type="predicted"/>
<dbReference type="EMBL" id="MN956836">
    <property type="protein sequence ID" value="QTX14107.1"/>
    <property type="molecule type" value="Genomic_DNA"/>
</dbReference>